<proteinExistence type="predicted"/>
<dbReference type="OrthoDB" id="4186373at2759"/>
<protein>
    <recommendedName>
        <fullName evidence="8">Zn(2)-C6 fungal-type domain-containing protein</fullName>
    </recommendedName>
</protein>
<sequence>MDLPATTGHHPSSTRQSPSHGDRYAFITVDPSTKASNGLLSYVRSRCQTEDDRRYKRMLKEKGGSCIWCAQRRKPCDLEKVCVWCQQNGLPCLRSSEQIGLYSPVEPGTPGCRQAAVSRSKHNTFVRANKLLNEFRTWLSSSNFVVQNPSARVILYIHRDQPDPSGLVLLDPIRPDLPRNHFHLPREEKSRLLRSITRAIHFPLLHLANNRSEHYDIFMMATNIFRSVSFLISITCTGLLILSPYYDIVQTTSVDLLVSLAKLIAQLTDDFGSKLCARLRPSKSKPIPQNINIAVIVYHQVLVALQDFRPGGVIQQIFSGILAQVPSSLSLLERLLSAGQFSNRRTTIPPLLVPNSFHLAMYLRCGEKDSISSAIESPVASFGIQNPKFTLSQLLTCHEQENPLIKTPVVCHSHAQIMTLRHTRDKAYDPPSDVDVDVELPGMEPASSGSSQQQTLGATGSSPCTSVDDERSVFFRLEEELSVESYFKTDEFIRDLEAGVCGAKGGLSVDFGSLGMVNPHLQTAGDLDNFT</sequence>
<evidence type="ECO:0000256" key="2">
    <source>
        <dbReference type="ARBA" id="ARBA00023125"/>
    </source>
</evidence>
<dbReference type="GO" id="GO:0003677">
    <property type="term" value="F:DNA binding"/>
    <property type="evidence" value="ECO:0007669"/>
    <property type="project" value="UniProtKB-KW"/>
</dbReference>
<dbReference type="InterPro" id="IPR036864">
    <property type="entry name" value="Zn2-C6_fun-type_DNA-bd_sf"/>
</dbReference>
<dbReference type="AlphaFoldDB" id="A0A2B7WR84"/>
<dbReference type="GO" id="GO:0008270">
    <property type="term" value="F:zinc ion binding"/>
    <property type="evidence" value="ECO:0007669"/>
    <property type="project" value="InterPro"/>
</dbReference>
<name>A0A2B7WR84_9EURO</name>
<evidence type="ECO:0008006" key="8">
    <source>
        <dbReference type="Google" id="ProtNLM"/>
    </source>
</evidence>
<evidence type="ECO:0000313" key="6">
    <source>
        <dbReference type="EMBL" id="PGG99154.1"/>
    </source>
</evidence>
<feature type="compositionally biased region" description="Polar residues" evidence="5">
    <location>
        <begin position="447"/>
        <end position="465"/>
    </location>
</feature>
<evidence type="ECO:0000256" key="1">
    <source>
        <dbReference type="ARBA" id="ARBA00023015"/>
    </source>
</evidence>
<gene>
    <name evidence="6" type="ORF">GX51_06413</name>
</gene>
<evidence type="ECO:0000256" key="3">
    <source>
        <dbReference type="ARBA" id="ARBA00023163"/>
    </source>
</evidence>
<dbReference type="Proteomes" id="UP000224080">
    <property type="component" value="Unassembled WGS sequence"/>
</dbReference>
<feature type="region of interest" description="Disordered" evidence="5">
    <location>
        <begin position="424"/>
        <end position="467"/>
    </location>
</feature>
<feature type="compositionally biased region" description="Polar residues" evidence="5">
    <location>
        <begin position="9"/>
        <end position="19"/>
    </location>
</feature>
<evidence type="ECO:0000313" key="7">
    <source>
        <dbReference type="Proteomes" id="UP000224080"/>
    </source>
</evidence>
<feature type="region of interest" description="Disordered" evidence="5">
    <location>
        <begin position="1"/>
        <end position="23"/>
    </location>
</feature>
<dbReference type="SUPFAM" id="SSF57701">
    <property type="entry name" value="Zn2/Cys6 DNA-binding domain"/>
    <property type="match status" value="1"/>
</dbReference>
<keyword evidence="7" id="KW-1185">Reference proteome</keyword>
<evidence type="ECO:0000256" key="4">
    <source>
        <dbReference type="ARBA" id="ARBA00023242"/>
    </source>
</evidence>
<dbReference type="EMBL" id="PDNC01000105">
    <property type="protein sequence ID" value="PGG99154.1"/>
    <property type="molecule type" value="Genomic_DNA"/>
</dbReference>
<comment type="caution">
    <text evidence="6">The sequence shown here is derived from an EMBL/GenBank/DDBJ whole genome shotgun (WGS) entry which is preliminary data.</text>
</comment>
<organism evidence="6 7">
    <name type="scientific">Blastomyces parvus</name>
    <dbReference type="NCBI Taxonomy" id="2060905"/>
    <lineage>
        <taxon>Eukaryota</taxon>
        <taxon>Fungi</taxon>
        <taxon>Dikarya</taxon>
        <taxon>Ascomycota</taxon>
        <taxon>Pezizomycotina</taxon>
        <taxon>Eurotiomycetes</taxon>
        <taxon>Eurotiomycetidae</taxon>
        <taxon>Onygenales</taxon>
        <taxon>Ajellomycetaceae</taxon>
        <taxon>Blastomyces</taxon>
    </lineage>
</organism>
<keyword evidence="3" id="KW-0804">Transcription</keyword>
<keyword evidence="2" id="KW-0238">DNA-binding</keyword>
<keyword evidence="4" id="KW-0539">Nucleus</keyword>
<evidence type="ECO:0000256" key="5">
    <source>
        <dbReference type="SAM" id="MobiDB-lite"/>
    </source>
</evidence>
<keyword evidence="1" id="KW-0805">Transcription regulation</keyword>
<accession>A0A2B7WR84</accession>
<reference evidence="6 7" key="1">
    <citation type="submission" date="2017-10" db="EMBL/GenBank/DDBJ databases">
        <title>Comparative genomics in systemic dimorphic fungi from Ajellomycetaceae.</title>
        <authorList>
            <person name="Munoz J.F."/>
            <person name="Mcewen J.G."/>
            <person name="Clay O.K."/>
            <person name="Cuomo C.A."/>
        </authorList>
    </citation>
    <scope>NUCLEOTIDE SEQUENCE [LARGE SCALE GENOMIC DNA]</scope>
    <source>
        <strain evidence="6 7">UAMH130</strain>
    </source>
</reference>
<dbReference type="GO" id="GO:0000981">
    <property type="term" value="F:DNA-binding transcription factor activity, RNA polymerase II-specific"/>
    <property type="evidence" value="ECO:0007669"/>
    <property type="project" value="InterPro"/>
</dbReference>